<protein>
    <submittedName>
        <fullName evidence="2">Uncharacterized protein</fullName>
    </submittedName>
</protein>
<keyword evidence="3" id="KW-1185">Reference proteome</keyword>
<organism evidence="2 3">
    <name type="scientific">Orchesella dallaii</name>
    <dbReference type="NCBI Taxonomy" id="48710"/>
    <lineage>
        <taxon>Eukaryota</taxon>
        <taxon>Metazoa</taxon>
        <taxon>Ecdysozoa</taxon>
        <taxon>Arthropoda</taxon>
        <taxon>Hexapoda</taxon>
        <taxon>Collembola</taxon>
        <taxon>Entomobryomorpha</taxon>
        <taxon>Entomobryoidea</taxon>
        <taxon>Orchesellidae</taxon>
        <taxon>Orchesellinae</taxon>
        <taxon>Orchesella</taxon>
    </lineage>
</organism>
<feature type="chain" id="PRO_5045430926" evidence="1">
    <location>
        <begin position="21"/>
        <end position="100"/>
    </location>
</feature>
<keyword evidence="1" id="KW-0732">Signal</keyword>
<proteinExistence type="predicted"/>
<evidence type="ECO:0000256" key="1">
    <source>
        <dbReference type="SAM" id="SignalP"/>
    </source>
</evidence>
<evidence type="ECO:0000313" key="3">
    <source>
        <dbReference type="Proteomes" id="UP001642540"/>
    </source>
</evidence>
<gene>
    <name evidence="2" type="ORF">ODALV1_LOCUS576</name>
</gene>
<dbReference type="EMBL" id="CAXLJM020000003">
    <property type="protein sequence ID" value="CAL8069021.1"/>
    <property type="molecule type" value="Genomic_DNA"/>
</dbReference>
<comment type="caution">
    <text evidence="2">The sequence shown here is derived from an EMBL/GenBank/DDBJ whole genome shotgun (WGS) entry which is preliminary data.</text>
</comment>
<evidence type="ECO:0000313" key="2">
    <source>
        <dbReference type="EMBL" id="CAL8069021.1"/>
    </source>
</evidence>
<name>A0ABP1PJP0_9HEXA</name>
<sequence>MKLNGGCAFVVLWVIYRITVEGPCRIADLGRWDPLRDESWMDYSTNLTAFLDFVNMVIRRVGGIHNPWVQNEICSRWRKMSEIPQYTEYDRRTWRTKSVH</sequence>
<accession>A0ABP1PJP0</accession>
<feature type="signal peptide" evidence="1">
    <location>
        <begin position="1"/>
        <end position="20"/>
    </location>
</feature>
<reference evidence="2 3" key="1">
    <citation type="submission" date="2024-08" db="EMBL/GenBank/DDBJ databases">
        <authorList>
            <person name="Cucini C."/>
            <person name="Frati F."/>
        </authorList>
    </citation>
    <scope>NUCLEOTIDE SEQUENCE [LARGE SCALE GENOMIC DNA]</scope>
</reference>
<dbReference type="Proteomes" id="UP001642540">
    <property type="component" value="Unassembled WGS sequence"/>
</dbReference>